<protein>
    <recommendedName>
        <fullName evidence="4">UBC core domain-containing protein</fullName>
    </recommendedName>
</protein>
<dbReference type="SMART" id="SM00212">
    <property type="entry name" value="UBCc"/>
    <property type="match status" value="1"/>
</dbReference>
<dbReference type="Pfam" id="PF00179">
    <property type="entry name" value="UQ_con"/>
    <property type="match status" value="1"/>
</dbReference>
<dbReference type="PANTHER" id="PTHR46116">
    <property type="entry name" value="(E3-INDEPENDENT) E2 UBIQUITIN-CONJUGATING ENZYME"/>
    <property type="match status" value="1"/>
</dbReference>
<feature type="region of interest" description="Disordered" evidence="3">
    <location>
        <begin position="305"/>
        <end position="326"/>
    </location>
</feature>
<evidence type="ECO:0000313" key="6">
    <source>
        <dbReference type="Proteomes" id="UP000250140"/>
    </source>
</evidence>
<keyword evidence="1" id="KW-0808">Transferase</keyword>
<accession>A0A8E2JVS7</accession>
<sequence>MGFLSSKSNDASSQAYPSYAAPASHEVIDLTNSPLGHPNEDDDEASLRLAMKLDAEFKAEAGIADPGPLPYNPPRRAYSHPGPASLALPIDNDERLALQLQEEFDRENEKALLFKESDSSYPEAPNFTSEIGTPMDSVSFQDFTHEIKGRACVRCRTKFLQAETDLTNHFKQWTNGQAGTSSSLKCTKCPTLTCLGCGSQFADKQPAGQTAAKGINATWCCDRGKLFIIWVLLCGLDQQYSFDKQRSATASNSLFRRNNRQSGVGYGGDRDPSYEYDYDDSYAHDPWSAGTVHYGGGGYLKSKFSRRNSGRTTTDDKSKAKEAETRTDSLTELVMALLSELLPSVERPSQFDSNPPPALVTMLSQSNILNKAAELLRNDSLEDATQRSGLYQSMLDFVRALGSHFSTANETVFSERNVNNDNIDLLTFSFRGENKKTKGKSKDEKTSSIADCLRNLNIQSNMVLQSAKANQRDFNTKDSQQMLWLCRQISDLAEFLLANANTAEKTETKKAAVLETEGCLVDVPDHQILHDHHYARDANQMRSVPTGRMKKLIMDVTTLKTGLAPGIFVRYGTSRLDVMKILIVGPEGSPYEGGLFEFDLLCPHNYPLSPPLMNFRTTGRGIASFNPNLYPNGKVCLSLLGTWAGEKWNPNQSTLLQVFISIQAMIFCAEPWCNEPGRENARGSGPSRNYNKTIQALTVRHAMLGWLDGKHDPIWNDVVNTHFTKNADAILKLVNGWASTAPAAIPATRPHRASSVPNAYGFYDPQAFPPVATGEHVGDLRHLAVQLDKALEKYRQKKPQYAPVPAPAPVPYRQIPGHYPQAPPPYQQMPGLPPQGPGGRGAPPAPSPFSKKPFGRFSSFM</sequence>
<dbReference type="InterPro" id="IPR016135">
    <property type="entry name" value="UBQ-conjugating_enzyme/RWD"/>
</dbReference>
<name>A0A8E2JVS7_9PEZI</name>
<dbReference type="Proteomes" id="UP000250140">
    <property type="component" value="Unassembled WGS sequence"/>
</dbReference>
<evidence type="ECO:0000256" key="1">
    <source>
        <dbReference type="ARBA" id="ARBA00022679"/>
    </source>
</evidence>
<dbReference type="AlphaFoldDB" id="A0A8E2JVS7"/>
<dbReference type="OrthoDB" id="47801at2759"/>
<dbReference type="EMBL" id="KV749042">
    <property type="protein sequence ID" value="OCL11444.1"/>
    <property type="molecule type" value="Genomic_DNA"/>
</dbReference>
<dbReference type="PANTHER" id="PTHR46116:SF15">
    <property type="entry name" value="(E3-INDEPENDENT) E2 UBIQUITIN-CONJUGATING ENZYME"/>
    <property type="match status" value="1"/>
</dbReference>
<reference evidence="5 6" key="1">
    <citation type="journal article" date="2016" name="Nat. Commun.">
        <title>Ectomycorrhizal ecology is imprinted in the genome of the dominant symbiotic fungus Cenococcum geophilum.</title>
        <authorList>
            <consortium name="DOE Joint Genome Institute"/>
            <person name="Peter M."/>
            <person name="Kohler A."/>
            <person name="Ohm R.A."/>
            <person name="Kuo A."/>
            <person name="Krutzmann J."/>
            <person name="Morin E."/>
            <person name="Arend M."/>
            <person name="Barry K.W."/>
            <person name="Binder M."/>
            <person name="Choi C."/>
            <person name="Clum A."/>
            <person name="Copeland A."/>
            <person name="Grisel N."/>
            <person name="Haridas S."/>
            <person name="Kipfer T."/>
            <person name="LaButti K."/>
            <person name="Lindquist E."/>
            <person name="Lipzen A."/>
            <person name="Maire R."/>
            <person name="Meier B."/>
            <person name="Mihaltcheva S."/>
            <person name="Molinier V."/>
            <person name="Murat C."/>
            <person name="Poggeler S."/>
            <person name="Quandt C.A."/>
            <person name="Sperisen C."/>
            <person name="Tritt A."/>
            <person name="Tisserant E."/>
            <person name="Crous P.W."/>
            <person name="Henrissat B."/>
            <person name="Nehls U."/>
            <person name="Egli S."/>
            <person name="Spatafora J.W."/>
            <person name="Grigoriev I.V."/>
            <person name="Martin F.M."/>
        </authorList>
    </citation>
    <scope>NUCLEOTIDE SEQUENCE [LARGE SCALE GENOMIC DNA]</scope>
    <source>
        <strain evidence="5 6">CBS 207.34</strain>
    </source>
</reference>
<evidence type="ECO:0000256" key="2">
    <source>
        <dbReference type="ARBA" id="ARBA00022786"/>
    </source>
</evidence>
<dbReference type="InterPro" id="IPR000608">
    <property type="entry name" value="UBC"/>
</dbReference>
<dbReference type="GO" id="GO:0061631">
    <property type="term" value="F:ubiquitin conjugating enzyme activity"/>
    <property type="evidence" value="ECO:0007669"/>
    <property type="project" value="TreeGrafter"/>
</dbReference>
<evidence type="ECO:0000313" key="5">
    <source>
        <dbReference type="EMBL" id="OCL11444.1"/>
    </source>
</evidence>
<feature type="region of interest" description="Disordered" evidence="3">
    <location>
        <begin position="812"/>
        <end position="861"/>
    </location>
</feature>
<dbReference type="Gene3D" id="3.10.110.10">
    <property type="entry name" value="Ubiquitin Conjugating Enzyme"/>
    <property type="match status" value="1"/>
</dbReference>
<keyword evidence="6" id="KW-1185">Reference proteome</keyword>
<feature type="compositionally biased region" description="Pro residues" evidence="3">
    <location>
        <begin position="821"/>
        <end position="836"/>
    </location>
</feature>
<feature type="domain" description="UBC core" evidence="4">
    <location>
        <begin position="547"/>
        <end position="703"/>
    </location>
</feature>
<evidence type="ECO:0000259" key="4">
    <source>
        <dbReference type="PROSITE" id="PS50127"/>
    </source>
</evidence>
<gene>
    <name evidence="5" type="ORF">AOQ84DRAFT_353041</name>
</gene>
<keyword evidence="2" id="KW-0833">Ubl conjugation pathway</keyword>
<proteinExistence type="predicted"/>
<evidence type="ECO:0000256" key="3">
    <source>
        <dbReference type="SAM" id="MobiDB-lite"/>
    </source>
</evidence>
<dbReference type="SUPFAM" id="SSF54495">
    <property type="entry name" value="UBC-like"/>
    <property type="match status" value="1"/>
</dbReference>
<feature type="compositionally biased region" description="Basic and acidic residues" evidence="3">
    <location>
        <begin position="313"/>
        <end position="326"/>
    </location>
</feature>
<dbReference type="PROSITE" id="PS50127">
    <property type="entry name" value="UBC_2"/>
    <property type="match status" value="1"/>
</dbReference>
<organism evidence="5 6">
    <name type="scientific">Glonium stellatum</name>
    <dbReference type="NCBI Taxonomy" id="574774"/>
    <lineage>
        <taxon>Eukaryota</taxon>
        <taxon>Fungi</taxon>
        <taxon>Dikarya</taxon>
        <taxon>Ascomycota</taxon>
        <taxon>Pezizomycotina</taxon>
        <taxon>Dothideomycetes</taxon>
        <taxon>Pleosporomycetidae</taxon>
        <taxon>Gloniales</taxon>
        <taxon>Gloniaceae</taxon>
        <taxon>Glonium</taxon>
    </lineage>
</organism>